<sequence length="67" mass="7160">MPRAGSPAHPIAVTNPTPPERSKPQGACDVRARRTGVPAAALTFEAFYFLLGFNVRGNECNGYWIGG</sequence>
<keyword evidence="3" id="KW-1185">Reference proteome</keyword>
<proteinExistence type="predicted"/>
<dbReference type="EMBL" id="CADEBC010000530">
    <property type="protein sequence ID" value="CAB3247117.1"/>
    <property type="molecule type" value="Genomic_DNA"/>
</dbReference>
<dbReference type="Proteomes" id="UP000494106">
    <property type="component" value="Unassembled WGS sequence"/>
</dbReference>
<dbReference type="OrthoDB" id="7068258at2759"/>
<dbReference type="AlphaFoldDB" id="A0A8S1AM39"/>
<accession>A0A8S1AM39</accession>
<gene>
    <name evidence="2" type="ORF">APLA_LOCUS11188</name>
</gene>
<name>A0A8S1AM39_ARCPL</name>
<feature type="region of interest" description="Disordered" evidence="1">
    <location>
        <begin position="1"/>
        <end position="28"/>
    </location>
</feature>
<evidence type="ECO:0000256" key="1">
    <source>
        <dbReference type="SAM" id="MobiDB-lite"/>
    </source>
</evidence>
<comment type="caution">
    <text evidence="2">The sequence shown here is derived from an EMBL/GenBank/DDBJ whole genome shotgun (WGS) entry which is preliminary data.</text>
</comment>
<evidence type="ECO:0000313" key="3">
    <source>
        <dbReference type="Proteomes" id="UP000494106"/>
    </source>
</evidence>
<organism evidence="2 3">
    <name type="scientific">Arctia plantaginis</name>
    <name type="common">Wood tiger moth</name>
    <name type="synonym">Phalaena plantaginis</name>
    <dbReference type="NCBI Taxonomy" id="874455"/>
    <lineage>
        <taxon>Eukaryota</taxon>
        <taxon>Metazoa</taxon>
        <taxon>Ecdysozoa</taxon>
        <taxon>Arthropoda</taxon>
        <taxon>Hexapoda</taxon>
        <taxon>Insecta</taxon>
        <taxon>Pterygota</taxon>
        <taxon>Neoptera</taxon>
        <taxon>Endopterygota</taxon>
        <taxon>Lepidoptera</taxon>
        <taxon>Glossata</taxon>
        <taxon>Ditrysia</taxon>
        <taxon>Noctuoidea</taxon>
        <taxon>Erebidae</taxon>
        <taxon>Arctiinae</taxon>
        <taxon>Arctia</taxon>
    </lineage>
</organism>
<evidence type="ECO:0000313" key="2">
    <source>
        <dbReference type="EMBL" id="CAB3247117.1"/>
    </source>
</evidence>
<reference evidence="2 3" key="1">
    <citation type="submission" date="2020-04" db="EMBL/GenBank/DDBJ databases">
        <authorList>
            <person name="Wallbank WR R."/>
            <person name="Pardo Diaz C."/>
            <person name="Kozak K."/>
            <person name="Martin S."/>
            <person name="Jiggins C."/>
            <person name="Moest M."/>
            <person name="Warren A I."/>
            <person name="Byers J.R.P. K."/>
            <person name="Montejo-Kovacevich G."/>
            <person name="Yen C E."/>
        </authorList>
    </citation>
    <scope>NUCLEOTIDE SEQUENCE [LARGE SCALE GENOMIC DNA]</scope>
</reference>
<protein>
    <submittedName>
        <fullName evidence="2">Uncharacterized protein</fullName>
    </submittedName>
</protein>